<sequence length="1018" mass="112213">MSEIFLRSVELSNFRVYGDSYVFELPAEPGVTLITGANGLGKTSFFDGVEWALTGQVGRFSDIRTDSRRREADPLTRLGAPENSHRVALAFTAGEPIDRGCGFLPTEDEVAALLKKERWPAISNLHGYLSITHFLGQASTRRFSLREPKAQWEALKGPAGVDRINSLRERVSGQGARQAFTRAIRDRTQRLEKASDAFQSWLSLIEERDRLARLSSSERSFSPQHILEECEQILAQLAPLLPATQQEIAGLAEEPEAALQRLGSLIGEADEYNRAEEAKLKALEAIVAAYERSIAETAAKSALVKEIGARRTQLVNDLARAEAALNHATTALGRSRQLSAQLMARSTTLARVEAAAAQLQSASSAIAEIERQLDISKAEESRAQRRREAVQSEMDNAKALRAERSRASTQVSQAQKRAQISTALSQTRSEIARLTSLTSARDSEQLTARRSEIVNAQSLVRAEIDRLNTELRRHDERGRLLAEAIASIAHQLSHEDETCPICDSHFPPGRLKELADAQARAGTAPASALAANLSHARSEQEVLMRRQAEVDRALTELGQLSASLVVLQEQEAHLLQALVEAGGAVDVHYDGSGIDAARMALASLDERIENCPSEVALDSLLAEVQAAMDAERARQGNLDRQRINAISDAEAARSILSQHPDLWAPDHGLLISLAEQLTAIRAESALIGEKVQDDQTKVEAARLSRDSTVEAIAHEDASLSTSNRELDREAELRQDLLRQWNDAGQTGDPDSARVAQVSSRVSERSVRIGPIAFAHAELIDSLRVWRNDQQLQERERSIAATLVNFGLSTIPQVTERFTRDIAIIQDELDLAQKARARMEDVGQKMQQRAEEFADEVLKPLNDTIQRFALPLMTWTDASIIYRAEHHATRSELKPAIVRTDSDGKVTQLEMNPNLFFSEGQLSALSVSALLAASTTFSWSKWRGLLLDDPLQHNDVIHASAFMDLIRQMVRELGYQVVLSTHDSTEAEFLVRKCKSAGIPFAIHELVPRGEEGLISEVA</sequence>
<evidence type="ECO:0000313" key="4">
    <source>
        <dbReference type="EMBL" id="NVD37653.1"/>
    </source>
</evidence>
<dbReference type="GO" id="GO:0006302">
    <property type="term" value="P:double-strand break repair"/>
    <property type="evidence" value="ECO:0007669"/>
    <property type="project" value="InterPro"/>
</dbReference>
<protein>
    <submittedName>
        <fullName evidence="4">AAA family ATPase</fullName>
    </submittedName>
</protein>
<dbReference type="SUPFAM" id="SSF52540">
    <property type="entry name" value="P-loop containing nucleoside triphosphate hydrolases"/>
    <property type="match status" value="1"/>
</dbReference>
<name>A0A7Y6ULN3_9HYPH</name>
<dbReference type="GO" id="GO:0016887">
    <property type="term" value="F:ATP hydrolysis activity"/>
    <property type="evidence" value="ECO:0007669"/>
    <property type="project" value="InterPro"/>
</dbReference>
<evidence type="ECO:0000313" key="5">
    <source>
        <dbReference type="Proteomes" id="UP000520198"/>
    </source>
</evidence>
<proteinExistence type="predicted"/>
<organism evidence="4 5">
    <name type="scientific">Ensifer oleiphilus</name>
    <dbReference type="NCBI Taxonomy" id="2742698"/>
    <lineage>
        <taxon>Bacteria</taxon>
        <taxon>Pseudomonadati</taxon>
        <taxon>Pseudomonadota</taxon>
        <taxon>Alphaproteobacteria</taxon>
        <taxon>Hyphomicrobiales</taxon>
        <taxon>Rhizobiaceae</taxon>
        <taxon>Sinorhizobium/Ensifer group</taxon>
        <taxon>Ensifer</taxon>
    </lineage>
</organism>
<dbReference type="PANTHER" id="PTHR32114">
    <property type="entry name" value="ABC TRANSPORTER ABCH.3"/>
    <property type="match status" value="1"/>
</dbReference>
<keyword evidence="1" id="KW-0175">Coiled coil</keyword>
<evidence type="ECO:0000256" key="2">
    <source>
        <dbReference type="SAM" id="MobiDB-lite"/>
    </source>
</evidence>
<accession>A0A7Y6ULN3</accession>
<dbReference type="InterPro" id="IPR038729">
    <property type="entry name" value="Rad50/SbcC_AAA"/>
</dbReference>
<dbReference type="EMBL" id="JABWDU010000001">
    <property type="protein sequence ID" value="NVD37653.1"/>
    <property type="molecule type" value="Genomic_DNA"/>
</dbReference>
<dbReference type="Proteomes" id="UP000520198">
    <property type="component" value="Unassembled WGS sequence"/>
</dbReference>
<dbReference type="InterPro" id="IPR027417">
    <property type="entry name" value="P-loop_NTPase"/>
</dbReference>
<dbReference type="Gene3D" id="3.40.50.300">
    <property type="entry name" value="P-loop containing nucleotide triphosphate hydrolases"/>
    <property type="match status" value="2"/>
</dbReference>
<feature type="compositionally biased region" description="Polar residues" evidence="2">
    <location>
        <begin position="407"/>
        <end position="421"/>
    </location>
</feature>
<reference evidence="4 5" key="1">
    <citation type="submission" date="2020-06" db="EMBL/GenBank/DDBJ databases">
        <authorList>
            <person name="Grouzdev D.S."/>
        </authorList>
    </citation>
    <scope>NUCLEOTIDE SEQUENCE [LARGE SCALE GENOMIC DNA]</scope>
    <source>
        <strain evidence="4 5">HO-A22</strain>
    </source>
</reference>
<feature type="coiled-coil region" evidence="1">
    <location>
        <begin position="273"/>
        <end position="300"/>
    </location>
</feature>
<dbReference type="RefSeq" id="WP_176351426.1">
    <property type="nucleotide sequence ID" value="NZ_JABWDU010000001.1"/>
</dbReference>
<feature type="domain" description="Rad50/SbcC-type AAA" evidence="3">
    <location>
        <begin position="8"/>
        <end position="220"/>
    </location>
</feature>
<comment type="caution">
    <text evidence="4">The sequence shown here is derived from an EMBL/GenBank/DDBJ whole genome shotgun (WGS) entry which is preliminary data.</text>
</comment>
<dbReference type="Pfam" id="PF13476">
    <property type="entry name" value="AAA_23"/>
    <property type="match status" value="1"/>
</dbReference>
<gene>
    <name evidence="4" type="ORF">HT585_02200</name>
</gene>
<dbReference type="PANTHER" id="PTHR32114:SF2">
    <property type="entry name" value="ABC TRANSPORTER ABCH.3"/>
    <property type="match status" value="1"/>
</dbReference>
<evidence type="ECO:0000259" key="3">
    <source>
        <dbReference type="Pfam" id="PF13476"/>
    </source>
</evidence>
<feature type="region of interest" description="Disordered" evidence="2">
    <location>
        <begin position="401"/>
        <end position="421"/>
    </location>
</feature>
<dbReference type="AlphaFoldDB" id="A0A7Y6ULN3"/>
<evidence type="ECO:0000256" key="1">
    <source>
        <dbReference type="SAM" id="Coils"/>
    </source>
</evidence>
<keyword evidence="5" id="KW-1185">Reference proteome</keyword>